<proteinExistence type="predicted"/>
<reference evidence="1" key="1">
    <citation type="submission" date="2021-08" db="EMBL/GenBank/DDBJ databases">
        <title>The first chromosome-level gecko genome reveals the dynamic sex chromosomes of Neotropical dwarf geckos (Sphaerodactylidae: Sphaerodactylus).</title>
        <authorList>
            <person name="Pinto B.J."/>
            <person name="Keating S.E."/>
            <person name="Gamble T."/>
        </authorList>
    </citation>
    <scope>NUCLEOTIDE SEQUENCE</scope>
    <source>
        <strain evidence="1">TG3544</strain>
    </source>
</reference>
<keyword evidence="2" id="KW-1185">Reference proteome</keyword>
<gene>
    <name evidence="1" type="ORF">K3G42_001835</name>
</gene>
<organism evidence="1 2">
    <name type="scientific">Sphaerodactylus townsendi</name>
    <dbReference type="NCBI Taxonomy" id="933632"/>
    <lineage>
        <taxon>Eukaryota</taxon>
        <taxon>Metazoa</taxon>
        <taxon>Chordata</taxon>
        <taxon>Craniata</taxon>
        <taxon>Vertebrata</taxon>
        <taxon>Euteleostomi</taxon>
        <taxon>Lepidosauria</taxon>
        <taxon>Squamata</taxon>
        <taxon>Bifurcata</taxon>
        <taxon>Gekkota</taxon>
        <taxon>Sphaerodactylidae</taxon>
        <taxon>Sphaerodactylus</taxon>
    </lineage>
</organism>
<evidence type="ECO:0000313" key="2">
    <source>
        <dbReference type="Proteomes" id="UP000827872"/>
    </source>
</evidence>
<accession>A0ACB8FMK4</accession>
<comment type="caution">
    <text evidence="1">The sequence shown here is derived from an EMBL/GenBank/DDBJ whole genome shotgun (WGS) entry which is preliminary data.</text>
</comment>
<dbReference type="EMBL" id="CM037619">
    <property type="protein sequence ID" value="KAH8006299.1"/>
    <property type="molecule type" value="Genomic_DNA"/>
</dbReference>
<sequence>MAAPATTLVPQGLVGRAMAAAAARTVLVRGLPPSARGPDLEREFCQAGPVRRAVAVTEPGGESCRGFGFITFSLAEDAQRAIREITTFAGRKISTTLAKPKARQKEKKKKKKKGEAAEAAQEEERPKKPRGAPKKARLIIRNLSFKCSEEDLKAAFAPFGTVLEASIPKKPDGKMRGFAFVQFKNILEAGKALKGMNMKEIKERPVAVDWAVSKEKYQAVQAAASPPVAWPPGTSSSGLPCGGKKQVASHAEKPPGPREEEEGAGEAAGTVPGVLKCDACASKCCTRTMERTQKNSLCPVPGRKERRPAKCLPAAEDDEEAGLPSRGYARLPG</sequence>
<evidence type="ECO:0000313" key="1">
    <source>
        <dbReference type="EMBL" id="KAH8006299.1"/>
    </source>
</evidence>
<name>A0ACB8FMK4_9SAUR</name>
<protein>
    <submittedName>
        <fullName evidence="1">Uncharacterized protein</fullName>
    </submittedName>
</protein>
<dbReference type="Proteomes" id="UP000827872">
    <property type="component" value="Linkage Group LG06"/>
</dbReference>